<organism evidence="1 2">
    <name type="scientific">Vitis vinifera</name>
    <name type="common">Grape</name>
    <dbReference type="NCBI Taxonomy" id="29760"/>
    <lineage>
        <taxon>Eukaryota</taxon>
        <taxon>Viridiplantae</taxon>
        <taxon>Streptophyta</taxon>
        <taxon>Embryophyta</taxon>
        <taxon>Tracheophyta</taxon>
        <taxon>Spermatophyta</taxon>
        <taxon>Magnoliopsida</taxon>
        <taxon>eudicotyledons</taxon>
        <taxon>Gunneridae</taxon>
        <taxon>Pentapetalae</taxon>
        <taxon>rosids</taxon>
        <taxon>Vitales</taxon>
        <taxon>Vitaceae</taxon>
        <taxon>Viteae</taxon>
        <taxon>Vitis</taxon>
    </lineage>
</organism>
<dbReference type="AlphaFoldDB" id="A0A438HEX3"/>
<evidence type="ECO:0008006" key="3">
    <source>
        <dbReference type="Google" id="ProtNLM"/>
    </source>
</evidence>
<evidence type="ECO:0000313" key="1">
    <source>
        <dbReference type="EMBL" id="RVW82998.1"/>
    </source>
</evidence>
<comment type="caution">
    <text evidence="1">The sequence shown here is derived from an EMBL/GenBank/DDBJ whole genome shotgun (WGS) entry which is preliminary data.</text>
</comment>
<dbReference type="EMBL" id="QGNW01000233">
    <property type="protein sequence ID" value="RVW82998.1"/>
    <property type="molecule type" value="Genomic_DNA"/>
</dbReference>
<name>A0A438HEX3_VITVI</name>
<gene>
    <name evidence="1" type="ORF">CK203_042454</name>
</gene>
<proteinExistence type="predicted"/>
<accession>A0A438HEX3</accession>
<evidence type="ECO:0000313" key="2">
    <source>
        <dbReference type="Proteomes" id="UP000288805"/>
    </source>
</evidence>
<protein>
    <recommendedName>
        <fullName evidence="3">Ubiquitin-like protease family profile domain-containing protein</fullName>
    </recommendedName>
</protein>
<dbReference type="Proteomes" id="UP000288805">
    <property type="component" value="Unassembled WGS sequence"/>
</dbReference>
<reference evidence="1 2" key="1">
    <citation type="journal article" date="2018" name="PLoS Genet.">
        <title>Population sequencing reveals clonal diversity and ancestral inbreeding in the grapevine cultivar Chardonnay.</title>
        <authorList>
            <person name="Roach M.J."/>
            <person name="Johnson D.L."/>
            <person name="Bohlmann J."/>
            <person name="van Vuuren H.J."/>
            <person name="Jones S.J."/>
            <person name="Pretorius I.S."/>
            <person name="Schmidt S.A."/>
            <person name="Borneman A.R."/>
        </authorList>
    </citation>
    <scope>NUCLEOTIDE SEQUENCE [LARGE SCALE GENOMIC DNA]</scope>
    <source>
        <strain evidence="2">cv. Chardonnay</strain>
        <tissue evidence="1">Leaf</tissue>
    </source>
</reference>
<sequence length="79" mass="9196">MQRGNGISAGTRRLPQAIDNAFHAHDIYDCDMFVIKYMEYWNRATLTHSLAEDKMHLYRLSVVVNLLMNEANNVRNKVI</sequence>